<dbReference type="GO" id="GO:0003689">
    <property type="term" value="F:DNA clamp loader activity"/>
    <property type="evidence" value="ECO:0007669"/>
    <property type="project" value="TreeGrafter"/>
</dbReference>
<sequence>MTTNIEKHYHDDIYCQINKFIDNNNLPHILLHGNQGSGKKTIISNTINKLYRHIPEKDKSLYLMYENCGHGKGIKFVRDNIKFFAKTNINCRDGTFKCVVLLNADKLTMEAQSALRRCIELFSHSTRFFISVQDKNKMLSPILSRFCTIYVPSINSRNLHFQSIPCIELMKNETHGKKSWVTKTINNCLSNEDVDMFTMVDTIYQKGVNYNDVLCFLQTKLKRDSYNHRVILDLIYNITQTRCEYRNDKLFLLNILIQLKTNSFKI</sequence>
<evidence type="ECO:0000256" key="3">
    <source>
        <dbReference type="ARBA" id="ARBA00022840"/>
    </source>
</evidence>
<evidence type="ECO:0000256" key="1">
    <source>
        <dbReference type="ARBA" id="ARBA00022705"/>
    </source>
</evidence>
<dbReference type="GO" id="GO:0006281">
    <property type="term" value="P:DNA repair"/>
    <property type="evidence" value="ECO:0007669"/>
    <property type="project" value="TreeGrafter"/>
</dbReference>
<dbReference type="InterPro" id="IPR050238">
    <property type="entry name" value="DNA_Rep/Repair_Clamp_Loader"/>
</dbReference>
<name>A0A6C0JCR3_9ZZZZ</name>
<dbReference type="PANTHER" id="PTHR11669">
    <property type="entry name" value="REPLICATION FACTOR C / DNA POLYMERASE III GAMMA-TAU SUBUNIT"/>
    <property type="match status" value="1"/>
</dbReference>
<dbReference type="EMBL" id="MN740360">
    <property type="protein sequence ID" value="QHU02526.1"/>
    <property type="molecule type" value="Genomic_DNA"/>
</dbReference>
<evidence type="ECO:0000256" key="2">
    <source>
        <dbReference type="ARBA" id="ARBA00022741"/>
    </source>
</evidence>
<protein>
    <recommendedName>
        <fullName evidence="5">Replication factor C C-terminal domain-containing protein</fullName>
    </recommendedName>
</protein>
<keyword evidence="1" id="KW-0235">DNA replication</keyword>
<proteinExistence type="predicted"/>
<dbReference type="Gene3D" id="3.40.50.300">
    <property type="entry name" value="P-loop containing nucleotide triphosphate hydrolases"/>
    <property type="match status" value="1"/>
</dbReference>
<reference evidence="4" key="1">
    <citation type="journal article" date="2020" name="Nature">
        <title>Giant virus diversity and host interactions through global metagenomics.</title>
        <authorList>
            <person name="Schulz F."/>
            <person name="Roux S."/>
            <person name="Paez-Espino D."/>
            <person name="Jungbluth S."/>
            <person name="Walsh D.A."/>
            <person name="Denef V.J."/>
            <person name="McMahon K.D."/>
            <person name="Konstantinidis K.T."/>
            <person name="Eloe-Fadrosh E.A."/>
            <person name="Kyrpides N.C."/>
            <person name="Woyke T."/>
        </authorList>
    </citation>
    <scope>NUCLEOTIDE SEQUENCE</scope>
    <source>
        <strain evidence="4">GVMAG-M-3300025880-76</strain>
    </source>
</reference>
<organism evidence="4">
    <name type="scientific">viral metagenome</name>
    <dbReference type="NCBI Taxonomy" id="1070528"/>
    <lineage>
        <taxon>unclassified sequences</taxon>
        <taxon>metagenomes</taxon>
        <taxon>organismal metagenomes</taxon>
    </lineage>
</organism>
<dbReference type="GO" id="GO:0005524">
    <property type="term" value="F:ATP binding"/>
    <property type="evidence" value="ECO:0007669"/>
    <property type="project" value="UniProtKB-KW"/>
</dbReference>
<dbReference type="GO" id="GO:0006261">
    <property type="term" value="P:DNA-templated DNA replication"/>
    <property type="evidence" value="ECO:0007669"/>
    <property type="project" value="TreeGrafter"/>
</dbReference>
<evidence type="ECO:0008006" key="5">
    <source>
        <dbReference type="Google" id="ProtNLM"/>
    </source>
</evidence>
<dbReference type="SUPFAM" id="SSF52540">
    <property type="entry name" value="P-loop containing nucleoside triphosphate hydrolases"/>
    <property type="match status" value="1"/>
</dbReference>
<dbReference type="InterPro" id="IPR027417">
    <property type="entry name" value="P-loop_NTPase"/>
</dbReference>
<dbReference type="AlphaFoldDB" id="A0A6C0JCR3"/>
<evidence type="ECO:0000313" key="4">
    <source>
        <dbReference type="EMBL" id="QHU02526.1"/>
    </source>
</evidence>
<accession>A0A6C0JCR3</accession>
<dbReference type="GO" id="GO:0005663">
    <property type="term" value="C:DNA replication factor C complex"/>
    <property type="evidence" value="ECO:0007669"/>
    <property type="project" value="TreeGrafter"/>
</dbReference>
<dbReference type="PANTHER" id="PTHR11669:SF20">
    <property type="entry name" value="REPLICATION FACTOR C SUBUNIT 4"/>
    <property type="match status" value="1"/>
</dbReference>
<keyword evidence="3" id="KW-0067">ATP-binding</keyword>
<keyword evidence="2" id="KW-0547">Nucleotide-binding</keyword>